<evidence type="ECO:0000313" key="2">
    <source>
        <dbReference type="EMBL" id="MFC7061292.1"/>
    </source>
</evidence>
<dbReference type="RefSeq" id="WP_390216991.1">
    <property type="nucleotide sequence ID" value="NZ_JBHSZV010000013.1"/>
</dbReference>
<dbReference type="Proteomes" id="UP001596410">
    <property type="component" value="Unassembled WGS sequence"/>
</dbReference>
<accession>A0ABW2EL67</accession>
<gene>
    <name evidence="2" type="primary">spoIIGA</name>
    <name evidence="2" type="ORF">ACFQIC_05395</name>
</gene>
<keyword evidence="3" id="KW-1185">Reference proteome</keyword>
<sequence length="311" mass="35267">MYTKERWGRIYLDAVWTLNLLMDGMILYLTQGLTRAKTSNIRILIAAAVASCIVPISILQPDSWLTTTIGKGCFSLLIIFVAFSFVSIRSSLIQWVTFYFVTFAIGGTMVGMHFFLNSHIQVNGGEIITYSTGFGDPISWIFVCIGFPASWFFTKWRMEQVNAHRLKVEDLYSVKVVFKEKSVMCTGLVDSGNHLFDPISKKMVFLADHHFWKQFFTSEELDKLQCDRVLDEIDQLPEPYRSSVHIIPYQGAGSAGQLMVTFLVDSITVYTSDGELFIKQPLVGIQEHDLTYDQMYQILIHPHAAIKGISA</sequence>
<dbReference type="PIRSF" id="PIRSF018571">
    <property type="entry name" value="SpoIIGA"/>
    <property type="match status" value="1"/>
</dbReference>
<keyword evidence="1" id="KW-1133">Transmembrane helix</keyword>
<dbReference type="InterPro" id="IPR005081">
    <property type="entry name" value="SpoIIGA"/>
</dbReference>
<keyword evidence="1" id="KW-0472">Membrane</keyword>
<dbReference type="EMBL" id="JBHSZV010000013">
    <property type="protein sequence ID" value="MFC7061292.1"/>
    <property type="molecule type" value="Genomic_DNA"/>
</dbReference>
<organism evidence="2 3">
    <name type="scientific">Halobacillus seohaensis</name>
    <dbReference type="NCBI Taxonomy" id="447421"/>
    <lineage>
        <taxon>Bacteria</taxon>
        <taxon>Bacillati</taxon>
        <taxon>Bacillota</taxon>
        <taxon>Bacilli</taxon>
        <taxon>Bacillales</taxon>
        <taxon>Bacillaceae</taxon>
        <taxon>Halobacillus</taxon>
    </lineage>
</organism>
<feature type="transmembrane region" description="Helical" evidence="1">
    <location>
        <begin position="41"/>
        <end position="58"/>
    </location>
</feature>
<keyword evidence="1" id="KW-0812">Transmembrane</keyword>
<reference evidence="3" key="1">
    <citation type="journal article" date="2019" name="Int. J. Syst. Evol. Microbiol.">
        <title>The Global Catalogue of Microorganisms (GCM) 10K type strain sequencing project: providing services to taxonomists for standard genome sequencing and annotation.</title>
        <authorList>
            <consortium name="The Broad Institute Genomics Platform"/>
            <consortium name="The Broad Institute Genome Sequencing Center for Infectious Disease"/>
            <person name="Wu L."/>
            <person name="Ma J."/>
        </authorList>
    </citation>
    <scope>NUCLEOTIDE SEQUENCE [LARGE SCALE GENOMIC DNA]</scope>
    <source>
        <strain evidence="3">CGMCC 4.1621</strain>
    </source>
</reference>
<evidence type="ECO:0000313" key="3">
    <source>
        <dbReference type="Proteomes" id="UP001596410"/>
    </source>
</evidence>
<protein>
    <submittedName>
        <fullName evidence="2">Sigma-E processing peptidase SpoIIGA</fullName>
    </submittedName>
</protein>
<feature type="transmembrane region" description="Helical" evidence="1">
    <location>
        <begin position="137"/>
        <end position="154"/>
    </location>
</feature>
<dbReference type="NCBIfam" id="TIGR02854">
    <property type="entry name" value="spore_II_GA"/>
    <property type="match status" value="1"/>
</dbReference>
<evidence type="ECO:0000256" key="1">
    <source>
        <dbReference type="SAM" id="Phobius"/>
    </source>
</evidence>
<comment type="caution">
    <text evidence="2">The sequence shown here is derived from an EMBL/GenBank/DDBJ whole genome shotgun (WGS) entry which is preliminary data.</text>
</comment>
<proteinExistence type="predicted"/>
<feature type="transmembrane region" description="Helical" evidence="1">
    <location>
        <begin position="98"/>
        <end position="117"/>
    </location>
</feature>
<feature type="transmembrane region" description="Helical" evidence="1">
    <location>
        <begin position="64"/>
        <end position="86"/>
    </location>
</feature>
<dbReference type="Pfam" id="PF03419">
    <property type="entry name" value="Peptidase_U4"/>
    <property type="match status" value="1"/>
</dbReference>
<name>A0ABW2EL67_9BACI</name>